<protein>
    <recommendedName>
        <fullName evidence="2">Integrase catalytic domain-containing protein</fullName>
    </recommendedName>
</protein>
<evidence type="ECO:0000313" key="4">
    <source>
        <dbReference type="Proteomes" id="UP000828390"/>
    </source>
</evidence>
<dbReference type="GO" id="GO:0003676">
    <property type="term" value="F:nucleic acid binding"/>
    <property type="evidence" value="ECO:0007669"/>
    <property type="project" value="InterPro"/>
</dbReference>
<organism evidence="3 4">
    <name type="scientific">Dreissena polymorpha</name>
    <name type="common">Zebra mussel</name>
    <name type="synonym">Mytilus polymorpha</name>
    <dbReference type="NCBI Taxonomy" id="45954"/>
    <lineage>
        <taxon>Eukaryota</taxon>
        <taxon>Metazoa</taxon>
        <taxon>Spiralia</taxon>
        <taxon>Lophotrochozoa</taxon>
        <taxon>Mollusca</taxon>
        <taxon>Bivalvia</taxon>
        <taxon>Autobranchia</taxon>
        <taxon>Heteroconchia</taxon>
        <taxon>Euheterodonta</taxon>
        <taxon>Imparidentia</taxon>
        <taxon>Neoheterodontei</taxon>
        <taxon>Myida</taxon>
        <taxon>Dreissenoidea</taxon>
        <taxon>Dreissenidae</taxon>
        <taxon>Dreissena</taxon>
    </lineage>
</organism>
<gene>
    <name evidence="3" type="ORF">DPMN_063712</name>
</gene>
<feature type="region of interest" description="Disordered" evidence="1">
    <location>
        <begin position="545"/>
        <end position="578"/>
    </location>
</feature>
<accession>A0A9D4CB16</accession>
<dbReference type="InterPro" id="IPR040676">
    <property type="entry name" value="DUF5641"/>
</dbReference>
<proteinExistence type="predicted"/>
<dbReference type="GO" id="GO:0015074">
    <property type="term" value="P:DNA integration"/>
    <property type="evidence" value="ECO:0007669"/>
    <property type="project" value="InterPro"/>
</dbReference>
<dbReference type="Gene3D" id="3.30.420.10">
    <property type="entry name" value="Ribonuclease H-like superfamily/Ribonuclease H"/>
    <property type="match status" value="1"/>
</dbReference>
<evidence type="ECO:0000259" key="2">
    <source>
        <dbReference type="PROSITE" id="PS50994"/>
    </source>
</evidence>
<dbReference type="InterPro" id="IPR036397">
    <property type="entry name" value="RNaseH_sf"/>
</dbReference>
<name>A0A9D4CB16_DREPO</name>
<feature type="region of interest" description="Disordered" evidence="1">
    <location>
        <begin position="447"/>
        <end position="468"/>
    </location>
</feature>
<dbReference type="Pfam" id="PF05380">
    <property type="entry name" value="Peptidase_A17"/>
    <property type="match status" value="1"/>
</dbReference>
<dbReference type="Proteomes" id="UP000828390">
    <property type="component" value="Unassembled WGS sequence"/>
</dbReference>
<dbReference type="SUPFAM" id="SSF53098">
    <property type="entry name" value="Ribonuclease H-like"/>
    <property type="match status" value="1"/>
</dbReference>
<dbReference type="CDD" id="cd01644">
    <property type="entry name" value="RT_pepA17"/>
    <property type="match status" value="1"/>
</dbReference>
<sequence>METRKLRQQTYKAMELYHQRSGELTNQYKYHVSGLEEFILSDFHLSASSSITNLNSYRDDCDKLFKNVQVAYATLFKYLDGVKTTESQTLSTWLENSFVQVEARVSDCLKYIRALKDQKLETMSNSDKSSSPSLALSKAAQAKAAKIRLEFVEKEIELMKKQANINADLELLKYQREAAALATEAEELANPSSTSQNGSVIGDFLPAEDSVAKVNRFIAANQTESNSILKQEKPVNESSVTAQFLLRKDLILSRLTNFNDTCANYQAWKSSFQSVSKEMVINSSEEIDLLIKYLGPSSRKQAIRLRTAYLHDTDEALNQIWRRLDERFGSPESVLNSLSNRLQAFPCLTNKDRAKLYDLADILQEIEGLMTNPKYNKTLSYFDSSIGVNPVVGKLPHSLQQKWITPASHYKELYGVPFPPFGIFTSFVKKHSVIYNDPSFFYETQPTKGSSTCGRQKDHNSSSSKPAYSGHIAAAKTGVHRDQKSNVSSVSSNQCLIHNGAPHSLAECRNFKCKTEEGKKSFLYENKLCFRCYSGDHQARDCKVSNTQKPIDPHGGEKQQSSTWRSDRQQINRSSEQKQNIDNKCTEICGENVVGKSCAKIMLVNVYVKDNPDNCVKCYATIDDQSNRCLAKPELFRLLNVTGKSVEYTMSSCNGVSVKSGRESDNLVVECIDKSVHFDLPTVLECHDIPSNRNEIPTPSVAANHPHLSDIVPLIPEIDSNSKILLLLGRDIPDVHHVMDQRLGPKGSPFAQLLPLGWVVVGEVCLGSTHIIPDVNVMKTFVVGDGRASLLPPCPSKIHVSESKEMGKVAYDYGCNSTYVIDNGRYTLFKPCNDVLNLDHMSSQMTYDYVFTSTVRDDKESLSIDDRDFLAIMNDELVLDSKNRWSAPLPFRSSRRKLPNNKAQALQRAKSLQANLSKNPDKRQHFVEFMGELLANGHAEIAPKLQDNSECWYLPIFGVYHPKKSKIRVVFDSSVRYDGVSLNSVLLQGPDLTNSLLGVLLRFRRELVAVSVDIEQMFYCFGVHESDRDYLRFLWHEDNDVSKPLVEYRMSKHVFGNSPSPAIASYALRKSVEKSHDDVRQFVHNDFYVDDGLTSCSTVHQAVDLLQRTQACLSETGIRLHKIISNKPDVMKGFPNEDLAVDLNQVDFELESLPVQRSLGLEWDLKSDCFLFRYHVQNKPLTKRSVLSIINSVFDPIGFLAPVIIVGRLILRDVMSSGVDWDEPLPSEFETRWQRWLESLKDLEYIKVPRSLFNISLSEMHQLELHLFSDASEKAIAAVAYIVGYSDSNTKHASFVMGKSKVAPSKGHTIPRLELCAAVLVTELFSIVVENLHVEFTQVVFYTDSKVVLGYINNQSRRFYTYVSNRVQKIRLVSTPKQWRYICSEKNPADIGTRGSCPQQLKDSMWLLAPSFPQELTEPLPEFYPLVDPQSDSEVRNVVAMVTCAEKNSHLGTSRFEHFSSWEWLVFAMGVLMHIVLSIKGSVKCKGWHVCLESQSLETKSRAKTLILKEVQYDNFRVEIEALCSKNPLSKGNPLLSLDPFLDDVGLLRVGGRLSQSNLSVEEKHPIILPRNHHVTKLLIRHCHESVYHQGRLFTEGAIRQSGYWILGGKRIISSLIFNCVTCRKFRGKFETQKMSDLPTDRTEQTYAFSYVGVDIFGPWQVVSRKTRSSQACSKRWAVLFTCLTIRAVHIEVVDEMSSSAFINALRRFIAIRGPVKVFRSDCGTNFVGATAHIGVDAINVEDEQMKGYLHRSGTVWIFNAPHSSHMGGAWERMIGVCRRILESMLSNVHNLTHDVLVTLMAEVSAIVNARPIVPVSSDPECPQVLSPSALLNLKLDPDKQPIDHQSIKNLYKDQWKRVQYLAGEFWLRWRKEFLQSLQARSKWHADRAPLKLNDVVLLKDYEVPRNHWPLGRVSKLFPSTDEKIRKVEVFVIKDDKPVYFVRPVIETVLLVRHEC</sequence>
<dbReference type="Gene3D" id="3.10.10.10">
    <property type="entry name" value="HIV Type 1 Reverse Transcriptase, subunit A, domain 1"/>
    <property type="match status" value="1"/>
</dbReference>
<dbReference type="EMBL" id="JAIWYP010000013">
    <property type="protein sequence ID" value="KAH3720807.1"/>
    <property type="molecule type" value="Genomic_DNA"/>
</dbReference>
<evidence type="ECO:0000313" key="3">
    <source>
        <dbReference type="EMBL" id="KAH3720807.1"/>
    </source>
</evidence>
<dbReference type="InterPro" id="IPR012337">
    <property type="entry name" value="RNaseH-like_sf"/>
</dbReference>
<keyword evidence="4" id="KW-1185">Reference proteome</keyword>
<comment type="caution">
    <text evidence="3">The sequence shown here is derived from an EMBL/GenBank/DDBJ whole genome shotgun (WGS) entry which is preliminary data.</text>
</comment>
<dbReference type="Gene3D" id="3.30.70.270">
    <property type="match status" value="1"/>
</dbReference>
<dbReference type="InterPro" id="IPR008042">
    <property type="entry name" value="Retrotrans_Pao"/>
</dbReference>
<dbReference type="InterPro" id="IPR043502">
    <property type="entry name" value="DNA/RNA_pol_sf"/>
</dbReference>
<dbReference type="Pfam" id="PF18701">
    <property type="entry name" value="DUF5641"/>
    <property type="match status" value="1"/>
</dbReference>
<reference evidence="3" key="1">
    <citation type="journal article" date="2019" name="bioRxiv">
        <title>The Genome of the Zebra Mussel, Dreissena polymorpha: A Resource for Invasive Species Research.</title>
        <authorList>
            <person name="McCartney M.A."/>
            <person name="Auch B."/>
            <person name="Kono T."/>
            <person name="Mallez S."/>
            <person name="Zhang Y."/>
            <person name="Obille A."/>
            <person name="Becker A."/>
            <person name="Abrahante J.E."/>
            <person name="Garbe J."/>
            <person name="Badalamenti J.P."/>
            <person name="Herman A."/>
            <person name="Mangelson H."/>
            <person name="Liachko I."/>
            <person name="Sullivan S."/>
            <person name="Sone E.D."/>
            <person name="Koren S."/>
            <person name="Silverstein K.A.T."/>
            <person name="Beckman K.B."/>
            <person name="Gohl D.M."/>
        </authorList>
    </citation>
    <scope>NUCLEOTIDE SEQUENCE</scope>
    <source>
        <strain evidence="3">Duluth1</strain>
        <tissue evidence="3">Whole animal</tissue>
    </source>
</reference>
<dbReference type="SUPFAM" id="SSF56672">
    <property type="entry name" value="DNA/RNA polymerases"/>
    <property type="match status" value="1"/>
</dbReference>
<dbReference type="InterPro" id="IPR043128">
    <property type="entry name" value="Rev_trsase/Diguanyl_cyclase"/>
</dbReference>
<feature type="domain" description="Integrase catalytic" evidence="2">
    <location>
        <begin position="1635"/>
        <end position="1836"/>
    </location>
</feature>
<dbReference type="PROSITE" id="PS50994">
    <property type="entry name" value="INTEGRASE"/>
    <property type="match status" value="1"/>
</dbReference>
<dbReference type="PANTHER" id="PTHR47331:SF6">
    <property type="entry name" value="DOUBLECORTIN DOMAIN-CONTAINING PROTEIN"/>
    <property type="match status" value="1"/>
</dbReference>
<dbReference type="PANTHER" id="PTHR47331">
    <property type="entry name" value="PHD-TYPE DOMAIN-CONTAINING PROTEIN"/>
    <property type="match status" value="1"/>
</dbReference>
<feature type="compositionally biased region" description="Basic and acidic residues" evidence="1">
    <location>
        <begin position="565"/>
        <end position="578"/>
    </location>
</feature>
<evidence type="ECO:0000256" key="1">
    <source>
        <dbReference type="SAM" id="MobiDB-lite"/>
    </source>
</evidence>
<reference evidence="3" key="2">
    <citation type="submission" date="2020-11" db="EMBL/GenBank/DDBJ databases">
        <authorList>
            <person name="McCartney M.A."/>
            <person name="Auch B."/>
            <person name="Kono T."/>
            <person name="Mallez S."/>
            <person name="Becker A."/>
            <person name="Gohl D.M."/>
            <person name="Silverstein K.A.T."/>
            <person name="Koren S."/>
            <person name="Bechman K.B."/>
            <person name="Herman A."/>
            <person name="Abrahante J.E."/>
            <person name="Garbe J."/>
        </authorList>
    </citation>
    <scope>NUCLEOTIDE SEQUENCE</scope>
    <source>
        <strain evidence="3">Duluth1</strain>
        <tissue evidence="3">Whole animal</tissue>
    </source>
</reference>
<dbReference type="InterPro" id="IPR001584">
    <property type="entry name" value="Integrase_cat-core"/>
</dbReference>
<dbReference type="OrthoDB" id="6092644at2759"/>